<keyword evidence="2" id="KW-1185">Reference proteome</keyword>
<comment type="caution">
    <text evidence="1">The sequence shown here is derived from an EMBL/GenBank/DDBJ whole genome shotgun (WGS) entry which is preliminary data.</text>
</comment>
<evidence type="ECO:0000313" key="1">
    <source>
        <dbReference type="EMBL" id="GBM64680.1"/>
    </source>
</evidence>
<feature type="non-terminal residue" evidence="1">
    <location>
        <position position="1"/>
    </location>
</feature>
<dbReference type="AlphaFoldDB" id="A0A4Y2HHE8"/>
<protein>
    <submittedName>
        <fullName evidence="1">Uncharacterized protein</fullName>
    </submittedName>
</protein>
<proteinExistence type="predicted"/>
<name>A0A4Y2HHE8_ARAVE</name>
<dbReference type="Proteomes" id="UP000499080">
    <property type="component" value="Unassembled WGS sequence"/>
</dbReference>
<gene>
    <name evidence="1" type="ORF">AVEN_222950_1</name>
</gene>
<accession>A0A4Y2HHE8</accession>
<sequence>RATGPIHDGPSVESGLEPGVLRLSGRHLITRTPRPQFSLKRYKKRGIEAVM</sequence>
<reference evidence="1 2" key="1">
    <citation type="journal article" date="2019" name="Sci. Rep.">
        <title>Orb-weaving spider Araneus ventricosus genome elucidates the spidroin gene catalogue.</title>
        <authorList>
            <person name="Kono N."/>
            <person name="Nakamura H."/>
            <person name="Ohtoshi R."/>
            <person name="Moran D.A.P."/>
            <person name="Shinohara A."/>
            <person name="Yoshida Y."/>
            <person name="Fujiwara M."/>
            <person name="Mori M."/>
            <person name="Tomita M."/>
            <person name="Arakawa K."/>
        </authorList>
    </citation>
    <scope>NUCLEOTIDE SEQUENCE [LARGE SCALE GENOMIC DNA]</scope>
</reference>
<dbReference type="EMBL" id="BGPR01258643">
    <property type="protein sequence ID" value="GBM64680.1"/>
    <property type="molecule type" value="Genomic_DNA"/>
</dbReference>
<evidence type="ECO:0000313" key="2">
    <source>
        <dbReference type="Proteomes" id="UP000499080"/>
    </source>
</evidence>
<organism evidence="1 2">
    <name type="scientific">Araneus ventricosus</name>
    <name type="common">Orbweaver spider</name>
    <name type="synonym">Epeira ventricosa</name>
    <dbReference type="NCBI Taxonomy" id="182803"/>
    <lineage>
        <taxon>Eukaryota</taxon>
        <taxon>Metazoa</taxon>
        <taxon>Ecdysozoa</taxon>
        <taxon>Arthropoda</taxon>
        <taxon>Chelicerata</taxon>
        <taxon>Arachnida</taxon>
        <taxon>Araneae</taxon>
        <taxon>Araneomorphae</taxon>
        <taxon>Entelegynae</taxon>
        <taxon>Araneoidea</taxon>
        <taxon>Araneidae</taxon>
        <taxon>Araneus</taxon>
    </lineage>
</organism>